<dbReference type="PANTHER" id="PTHR45756:SF1">
    <property type="entry name" value="PROTEIN KINASE DOMAIN CONTAINING PROTEIN"/>
    <property type="match status" value="1"/>
</dbReference>
<feature type="domain" description="EGF-like" evidence="1">
    <location>
        <begin position="687"/>
        <end position="722"/>
    </location>
</feature>
<gene>
    <name evidence="2" type="ORF">EIN_450030</name>
</gene>
<feature type="domain" description="EGF-like" evidence="1">
    <location>
        <begin position="298"/>
        <end position="331"/>
    </location>
</feature>
<feature type="domain" description="EGF-like" evidence="1">
    <location>
        <begin position="509"/>
        <end position="543"/>
    </location>
</feature>
<feature type="domain" description="EGF-like" evidence="1">
    <location>
        <begin position="474"/>
        <end position="508"/>
    </location>
</feature>
<dbReference type="SMART" id="SM00181">
    <property type="entry name" value="EGF"/>
    <property type="match status" value="12"/>
</dbReference>
<dbReference type="InterPro" id="IPR000742">
    <property type="entry name" value="EGF"/>
</dbReference>
<feature type="domain" description="EGF-like" evidence="1">
    <location>
        <begin position="650"/>
        <end position="686"/>
    </location>
</feature>
<dbReference type="VEuPathDB" id="AmoebaDB:EIN_450030"/>
<feature type="domain" description="EGF-like" evidence="1">
    <location>
        <begin position="401"/>
        <end position="436"/>
    </location>
</feature>
<dbReference type="InterPro" id="IPR006212">
    <property type="entry name" value="Furin_repeat"/>
</dbReference>
<evidence type="ECO:0000313" key="3">
    <source>
        <dbReference type="Proteomes" id="UP000014680"/>
    </source>
</evidence>
<feature type="non-terminal residue" evidence="2">
    <location>
        <position position="1"/>
    </location>
</feature>
<dbReference type="RefSeq" id="XP_004255538.1">
    <property type="nucleotide sequence ID" value="XM_004255490.1"/>
</dbReference>
<name>A0A0A1U3I8_ENTIV</name>
<feature type="domain" description="EGF-like" evidence="1">
    <location>
        <begin position="130"/>
        <end position="168"/>
    </location>
</feature>
<feature type="domain" description="EGF-like" evidence="1">
    <location>
        <begin position="332"/>
        <end position="366"/>
    </location>
</feature>
<keyword evidence="3" id="KW-1185">Reference proteome</keyword>
<dbReference type="Proteomes" id="UP000014680">
    <property type="component" value="Unassembled WGS sequence"/>
</dbReference>
<feature type="domain" description="EGF-like" evidence="1">
    <location>
        <begin position="260"/>
        <end position="297"/>
    </location>
</feature>
<dbReference type="SMART" id="SM00261">
    <property type="entry name" value="FU"/>
    <property type="match status" value="6"/>
</dbReference>
<evidence type="ECO:0000259" key="1">
    <source>
        <dbReference type="SMART" id="SM00181"/>
    </source>
</evidence>
<feature type="domain" description="EGF-like" evidence="1">
    <location>
        <begin position="544"/>
        <end position="578"/>
    </location>
</feature>
<evidence type="ECO:0000313" key="2">
    <source>
        <dbReference type="EMBL" id="ELP88767.1"/>
    </source>
</evidence>
<dbReference type="SUPFAM" id="SSF57184">
    <property type="entry name" value="Growth factor receptor domain"/>
    <property type="match status" value="4"/>
</dbReference>
<dbReference type="InterPro" id="IPR053215">
    <property type="entry name" value="TKL_Ser/Thr_kinase"/>
</dbReference>
<reference evidence="2 3" key="1">
    <citation type="submission" date="2012-10" db="EMBL/GenBank/DDBJ databases">
        <authorList>
            <person name="Zafar N."/>
            <person name="Inman J."/>
            <person name="Hall N."/>
            <person name="Lorenzi H."/>
            <person name="Caler E."/>
        </authorList>
    </citation>
    <scope>NUCLEOTIDE SEQUENCE [LARGE SCALE GENOMIC DNA]</scope>
    <source>
        <strain evidence="2 3">IP1</strain>
    </source>
</reference>
<accession>A0A0A1U3I8</accession>
<feature type="non-terminal residue" evidence="2">
    <location>
        <position position="763"/>
    </location>
</feature>
<dbReference type="EMBL" id="KB206700">
    <property type="protein sequence ID" value="ELP88767.1"/>
    <property type="molecule type" value="Genomic_DNA"/>
</dbReference>
<proteinExistence type="predicted"/>
<dbReference type="InterPro" id="IPR009030">
    <property type="entry name" value="Growth_fac_rcpt_cys_sf"/>
</dbReference>
<dbReference type="GeneID" id="14887749"/>
<dbReference type="PANTHER" id="PTHR45756">
    <property type="entry name" value="PALMITOYLTRANSFERASE"/>
    <property type="match status" value="1"/>
</dbReference>
<dbReference type="OrthoDB" id="303891at2759"/>
<sequence>MIPLLFTIVSAYWIDYGHIIKCSSSSYYDQFNSLINYKGGLLLPFRSELYIECNSLENINVYFQDADSLIYVFLNNTNLHFINQKTTFYNITNSTFILSNNSIYEKIDSQKQFTSHVNTQLNLLKKADIMCSGYIQHNCVRCVNGYDCTECSSGYSLVRRSGCPVTCLHAPTQDYPTVCGLGNFYSYSNGYCDPQNCETSTGITSTYITCKTCKTCLTGYNLYNNKCYPQDSNCLVTNSYGVGCTYCRTNYRLVDRFCFPCTTIEGCLTCSSNADTWCTSCAEGYYLYQVSSISSCIACPIGCSSCATSSSAKPTCKGCSSGYYQIGSTCSKCDDTCGGTCEDTTGYCKSCINGYVFNIANPKVCISCQEYDPNCSECAGYANSCYKCSVGYPSVFGKCKECDSTCSDGKCDNNNGNCFECQIGYTQKSSASLSCEACNTAFSDCQKCSQTIRKCESCVDGKYPSTSSPFNCILCDTSCENNCNTTNGKCIKCKENYVFKLNDEMKCESCFSFDQNCLKCSEDFERKCITCSNGYYLSGGKCVRCDSSCNFQCDKITGNCLNCSSGYVPSNPISKTCQSCTSFDANCQTCSTQFERKCLICESSFYTSANGSCVKCDVTCNGECDGSSGNCTNCQVGYVFMEPKSVKCELCKTFDSNCRECKDYGERKCKTCENNYYPNPLTSKCRVCDSTCEKNQCDTSTGICNKCITNFIFQNPRSISCDNCSQFEEQCKTCSSDSTRKCVECKTNHYVNTENNKCKMCDS</sequence>
<dbReference type="KEGG" id="eiv:EIN_450030"/>
<feature type="domain" description="EGF-like" evidence="1">
    <location>
        <begin position="579"/>
        <end position="614"/>
    </location>
</feature>
<feature type="domain" description="EGF-like" evidence="1">
    <location>
        <begin position="615"/>
        <end position="649"/>
    </location>
</feature>
<organism evidence="2 3">
    <name type="scientific">Entamoeba invadens IP1</name>
    <dbReference type="NCBI Taxonomy" id="370355"/>
    <lineage>
        <taxon>Eukaryota</taxon>
        <taxon>Amoebozoa</taxon>
        <taxon>Evosea</taxon>
        <taxon>Archamoebae</taxon>
        <taxon>Mastigamoebida</taxon>
        <taxon>Entamoebidae</taxon>
        <taxon>Entamoeba</taxon>
    </lineage>
</organism>
<dbReference type="AlphaFoldDB" id="A0A0A1U3I8"/>
<protein>
    <recommendedName>
        <fullName evidence="1">EGF-like domain-containing protein</fullName>
    </recommendedName>
</protein>